<feature type="region of interest" description="Disordered" evidence="1">
    <location>
        <begin position="1"/>
        <end position="62"/>
    </location>
</feature>
<feature type="domain" description="DNA methyltransferase 1-associated 1" evidence="2">
    <location>
        <begin position="301"/>
        <end position="405"/>
    </location>
</feature>
<dbReference type="Pfam" id="PF15379">
    <property type="entry name" value="DUF4606"/>
    <property type="match status" value="1"/>
</dbReference>
<dbReference type="EMBL" id="RWIC01000696">
    <property type="protein sequence ID" value="TKC40897.1"/>
    <property type="molecule type" value="Genomic_DNA"/>
</dbReference>
<gene>
    <name evidence="3" type="ORF">EI555_012695</name>
</gene>
<dbReference type="PANTHER" id="PTHR35256:SF1">
    <property type="entry name" value="EXPRESSED SEQUENCE AI429214"/>
    <property type="match status" value="1"/>
</dbReference>
<organism evidence="3 4">
    <name type="scientific">Monodon monoceros</name>
    <name type="common">Narwhal</name>
    <name type="synonym">Ceratodon monodon</name>
    <dbReference type="NCBI Taxonomy" id="40151"/>
    <lineage>
        <taxon>Eukaryota</taxon>
        <taxon>Metazoa</taxon>
        <taxon>Chordata</taxon>
        <taxon>Craniata</taxon>
        <taxon>Vertebrata</taxon>
        <taxon>Euteleostomi</taxon>
        <taxon>Mammalia</taxon>
        <taxon>Eutheria</taxon>
        <taxon>Laurasiatheria</taxon>
        <taxon>Artiodactyla</taxon>
        <taxon>Whippomorpha</taxon>
        <taxon>Cetacea</taxon>
        <taxon>Odontoceti</taxon>
        <taxon>Monodontidae</taxon>
        <taxon>Monodon</taxon>
    </lineage>
</organism>
<feature type="compositionally biased region" description="Polar residues" evidence="1">
    <location>
        <begin position="32"/>
        <end position="57"/>
    </location>
</feature>
<feature type="region of interest" description="Disordered" evidence="1">
    <location>
        <begin position="285"/>
        <end position="351"/>
    </location>
</feature>
<dbReference type="AlphaFoldDB" id="A0A4U1EWV6"/>
<evidence type="ECO:0000313" key="3">
    <source>
        <dbReference type="EMBL" id="TKC40897.1"/>
    </source>
</evidence>
<comment type="caution">
    <text evidence="3">The sequence shown here is derived from an EMBL/GenBank/DDBJ whole genome shotgun (WGS) entry which is preliminary data.</text>
</comment>
<dbReference type="GO" id="GO:0045892">
    <property type="term" value="P:negative regulation of DNA-templated transcription"/>
    <property type="evidence" value="ECO:0007669"/>
    <property type="project" value="InterPro"/>
</dbReference>
<evidence type="ECO:0000259" key="2">
    <source>
        <dbReference type="Pfam" id="PF05499"/>
    </source>
</evidence>
<dbReference type="Pfam" id="PF05499">
    <property type="entry name" value="DMAP1"/>
    <property type="match status" value="1"/>
</dbReference>
<proteinExistence type="predicted"/>
<evidence type="ECO:0000313" key="4">
    <source>
        <dbReference type="Proteomes" id="UP000308365"/>
    </source>
</evidence>
<protein>
    <recommendedName>
        <fullName evidence="2">DNA methyltransferase 1-associated 1 domain-containing protein</fullName>
    </recommendedName>
</protein>
<dbReference type="PANTHER" id="PTHR35256">
    <property type="entry name" value="CHROMOSOME 8 OPEN READING FRAME 48"/>
    <property type="match status" value="1"/>
</dbReference>
<evidence type="ECO:0000256" key="1">
    <source>
        <dbReference type="SAM" id="MobiDB-lite"/>
    </source>
</evidence>
<reference evidence="4" key="1">
    <citation type="journal article" date="2019" name="IScience">
        <title>Narwhal Genome Reveals Long-Term Low Genetic Diversity despite Current Large Abundance Size.</title>
        <authorList>
            <person name="Westbury M.V."/>
            <person name="Petersen B."/>
            <person name="Garde E."/>
            <person name="Heide-Jorgensen M.P."/>
            <person name="Lorenzen E.D."/>
        </authorList>
    </citation>
    <scope>NUCLEOTIDE SEQUENCE [LARGE SCALE GENOMIC DNA]</scope>
</reference>
<feature type="compositionally biased region" description="Basic and acidic residues" evidence="1">
    <location>
        <begin position="302"/>
        <end position="320"/>
    </location>
</feature>
<dbReference type="InterPro" id="IPR008468">
    <property type="entry name" value="DMAP1"/>
</dbReference>
<sequence>MADFFKETFESFTDEAQSSSSFSSSGGRQPWSYASGSKYESGTPTPRLQHGDNQSEFSHFKNSEKKLSRKWINNLKGKEMNSGQYQPDTKLETEITQASLEELNALQSFCTVKINLIHRSATSKGKKSSRHKKLQLGSDAEAPEVDALNCTVPDELLNRIYFKNMRTTPNEVVTAKQHISSRCPNCNRKRAELAQSAFLKQKKTLLESLLLQEKIDEHLHMKDFLTLIGEIHQSLPRLSDDPRIIWERLKEKSQIGYSGFERRIASERHLLDCLRVTGSENRTIKGKHDISEFSNQPQTPLRSKDPEKQPTQEKETEKPAVPEPAGIKFPDFKPAGLTPRSQQRKLPGCGPEYRGPEQVLGVELSLTPAEELVRVLYELRTELVRLNEPRQACVNCEGELQVLRVPARVSGPGWVLGGRHASVLPLAVPSPASTLTPARTPSSTIVVWWAHPSRPRGSDGHRLQLLFCEGGAEAM</sequence>
<dbReference type="InterPro" id="IPR027932">
    <property type="entry name" value="DUF4606"/>
</dbReference>
<name>A0A4U1EWV6_MONMO</name>
<accession>A0A4U1EWV6</accession>
<dbReference type="GO" id="GO:0005634">
    <property type="term" value="C:nucleus"/>
    <property type="evidence" value="ECO:0007669"/>
    <property type="project" value="InterPro"/>
</dbReference>
<feature type="compositionally biased region" description="Polar residues" evidence="1">
    <location>
        <begin position="292"/>
        <end position="301"/>
    </location>
</feature>
<dbReference type="Proteomes" id="UP000308365">
    <property type="component" value="Unassembled WGS sequence"/>
</dbReference>